<accession>A0A564YK18</accession>
<evidence type="ECO:0000313" key="2">
    <source>
        <dbReference type="Proteomes" id="UP000321570"/>
    </source>
</evidence>
<sequence>MKRHAVIVSIITKHGNLEIARFLEAATSLVCKVRKEPLNEGNGGELAATSRRKQHCQRSADLLTTRELVIRVHDMMDENPGKLMRDILPNIIKCLKEA</sequence>
<dbReference type="AlphaFoldDB" id="A0A564YK18"/>
<gene>
    <name evidence="1" type="ORF">WMSIL1_LOCUS6579</name>
</gene>
<reference evidence="1 2" key="1">
    <citation type="submission" date="2019-07" db="EMBL/GenBank/DDBJ databases">
        <authorList>
            <person name="Jastrzebski P J."/>
            <person name="Paukszto L."/>
            <person name="Jastrzebski P J."/>
        </authorList>
    </citation>
    <scope>NUCLEOTIDE SEQUENCE [LARGE SCALE GENOMIC DNA]</scope>
    <source>
        <strain evidence="1 2">WMS-il1</strain>
    </source>
</reference>
<organism evidence="1 2">
    <name type="scientific">Hymenolepis diminuta</name>
    <name type="common">Rat tapeworm</name>
    <dbReference type="NCBI Taxonomy" id="6216"/>
    <lineage>
        <taxon>Eukaryota</taxon>
        <taxon>Metazoa</taxon>
        <taxon>Spiralia</taxon>
        <taxon>Lophotrochozoa</taxon>
        <taxon>Platyhelminthes</taxon>
        <taxon>Cestoda</taxon>
        <taxon>Eucestoda</taxon>
        <taxon>Cyclophyllidea</taxon>
        <taxon>Hymenolepididae</taxon>
        <taxon>Hymenolepis</taxon>
    </lineage>
</organism>
<dbReference type="Proteomes" id="UP000321570">
    <property type="component" value="Unassembled WGS sequence"/>
</dbReference>
<protein>
    <submittedName>
        <fullName evidence="1">Uncharacterized protein</fullName>
    </submittedName>
</protein>
<evidence type="ECO:0000313" key="1">
    <source>
        <dbReference type="EMBL" id="VUZ46894.1"/>
    </source>
</evidence>
<keyword evidence="2" id="KW-1185">Reference proteome</keyword>
<name>A0A564YK18_HYMDI</name>
<proteinExistence type="predicted"/>
<dbReference type="EMBL" id="CABIJS010000222">
    <property type="protein sequence ID" value="VUZ46894.1"/>
    <property type="molecule type" value="Genomic_DNA"/>
</dbReference>